<organism evidence="17 18">
    <name type="scientific">Astyanax mexicanus</name>
    <name type="common">Blind cave fish</name>
    <name type="synonym">Astyanax fasciatus mexicanus</name>
    <dbReference type="NCBI Taxonomy" id="7994"/>
    <lineage>
        <taxon>Eukaryota</taxon>
        <taxon>Metazoa</taxon>
        <taxon>Chordata</taxon>
        <taxon>Craniata</taxon>
        <taxon>Vertebrata</taxon>
        <taxon>Euteleostomi</taxon>
        <taxon>Actinopterygii</taxon>
        <taxon>Neopterygii</taxon>
        <taxon>Teleostei</taxon>
        <taxon>Ostariophysi</taxon>
        <taxon>Characiformes</taxon>
        <taxon>Characoidei</taxon>
        <taxon>Acestrorhamphidae</taxon>
        <taxon>Acestrorhamphinae</taxon>
        <taxon>Astyanax</taxon>
    </lineage>
</organism>
<evidence type="ECO:0000313" key="17">
    <source>
        <dbReference type="Ensembl" id="ENSAMXP00000054967.1"/>
    </source>
</evidence>
<dbReference type="PANTHER" id="PTHR10903:SF170">
    <property type="entry name" value="GTPASE IMAP FAMILY MEMBER 7"/>
    <property type="match status" value="1"/>
</dbReference>
<reference evidence="18" key="1">
    <citation type="submission" date="2013-03" db="EMBL/GenBank/DDBJ databases">
        <authorList>
            <person name="Jeffery W."/>
            <person name="Warren W."/>
            <person name="Wilson R.K."/>
        </authorList>
    </citation>
    <scope>NUCLEOTIDE SEQUENCE</scope>
    <source>
        <strain evidence="18">female</strain>
    </source>
</reference>
<evidence type="ECO:0000256" key="1">
    <source>
        <dbReference type="ARBA" id="ARBA00004173"/>
    </source>
</evidence>
<dbReference type="PANTHER" id="PTHR10903">
    <property type="entry name" value="GTPASE, IMAP FAMILY MEMBER-RELATED"/>
    <property type="match status" value="1"/>
</dbReference>
<dbReference type="Pfam" id="PF04548">
    <property type="entry name" value="AIG1"/>
    <property type="match status" value="1"/>
</dbReference>
<dbReference type="Bgee" id="ENSAMXG00000035161">
    <property type="expression patterns" value="Expressed in embryo and 2 other cell types or tissues"/>
</dbReference>
<keyword evidence="12" id="KW-0342">GTP-binding</keyword>
<reference evidence="17" key="4">
    <citation type="submission" date="2025-09" db="UniProtKB">
        <authorList>
            <consortium name="Ensembl"/>
        </authorList>
    </citation>
    <scope>IDENTIFICATION</scope>
</reference>
<evidence type="ECO:0000256" key="12">
    <source>
        <dbReference type="ARBA" id="ARBA00023134"/>
    </source>
</evidence>
<dbReference type="InterPro" id="IPR027417">
    <property type="entry name" value="P-loop_NTPase"/>
</dbReference>
<evidence type="ECO:0000256" key="4">
    <source>
        <dbReference type="ARBA" id="ARBA00004555"/>
    </source>
</evidence>
<keyword evidence="6" id="KW-0963">Cytoplasm</keyword>
<evidence type="ECO:0000256" key="8">
    <source>
        <dbReference type="ARBA" id="ARBA00022741"/>
    </source>
</evidence>
<evidence type="ECO:0000256" key="10">
    <source>
        <dbReference type="ARBA" id="ARBA00023034"/>
    </source>
</evidence>
<comment type="function">
    <text evidence="13">Exerts an anti-apoptotic effect in the immune system and is involved in responses to infections.</text>
</comment>
<sequence length="307" mass="33285">MDIKDCGAAASTSSADGGSVRFLNTAAAPEEDFISTLKMSKEGMKEPLKLVLLGSKETGKSATANTILGGDVFPSGVGMSDTTRSSCGKTGKVDGREVIVVDTPAMYKSGLNDTVLKEELKNALIFCDPGPHVFLFVVALGSFSEKHGEILKKVNKTLRSNVSSFSMVLFTNGEKLKAEDKIDHIIEKNQGLKELIESCGGRYKVFNNEDKENNQVKELLDQIDDEMKKRSPENMIFTSPITKEKITWVTKYCTLHTLALVGGSAVMMLSKSSALANVVEQLGLGDAVMPFDFDYVMQTVESVVGLF</sequence>
<evidence type="ECO:0000256" key="15">
    <source>
        <dbReference type="ARBA" id="ARBA00077278"/>
    </source>
</evidence>
<dbReference type="Gene3D" id="3.40.50.300">
    <property type="entry name" value="P-loop containing nucleotide triphosphate hydrolases"/>
    <property type="match status" value="1"/>
</dbReference>
<keyword evidence="8" id="KW-0547">Nucleotide-binding</keyword>
<dbReference type="GO" id="GO:0005794">
    <property type="term" value="C:Golgi apparatus"/>
    <property type="evidence" value="ECO:0007669"/>
    <property type="project" value="UniProtKB-SubCell"/>
</dbReference>
<dbReference type="PROSITE" id="PS51720">
    <property type="entry name" value="G_AIG1"/>
    <property type="match status" value="1"/>
</dbReference>
<dbReference type="InParanoid" id="A0A3B1KJU8"/>
<evidence type="ECO:0000256" key="9">
    <source>
        <dbReference type="ARBA" id="ARBA00022824"/>
    </source>
</evidence>
<accession>A0A3B1KJU8</accession>
<comment type="subcellular location">
    <subcellularLocation>
        <location evidence="3">Cytoplasm</location>
        <location evidence="3">Cytosol</location>
    </subcellularLocation>
    <subcellularLocation>
        <location evidence="2">Endoplasmic reticulum</location>
    </subcellularLocation>
    <subcellularLocation>
        <location evidence="4">Golgi apparatus</location>
    </subcellularLocation>
    <subcellularLocation>
        <location evidence="1">Mitochondrion</location>
    </subcellularLocation>
</comment>
<dbReference type="GO" id="GO:0005525">
    <property type="term" value="F:GTP binding"/>
    <property type="evidence" value="ECO:0007669"/>
    <property type="project" value="UniProtKB-KW"/>
</dbReference>
<reference evidence="17" key="3">
    <citation type="submission" date="2025-08" db="UniProtKB">
        <authorList>
            <consortium name="Ensembl"/>
        </authorList>
    </citation>
    <scope>IDENTIFICATION</scope>
</reference>
<dbReference type="SUPFAM" id="SSF52540">
    <property type="entry name" value="P-loop containing nucleoside triphosphate hydrolases"/>
    <property type="match status" value="1"/>
</dbReference>
<dbReference type="InterPro" id="IPR045058">
    <property type="entry name" value="GIMA/IAN/Toc"/>
</dbReference>
<keyword evidence="7" id="KW-0677">Repeat</keyword>
<keyword evidence="9" id="KW-0256">Endoplasmic reticulum</keyword>
<dbReference type="AlphaFoldDB" id="A0A3B1KJU8"/>
<dbReference type="Proteomes" id="UP000018467">
    <property type="component" value="Unassembled WGS sequence"/>
</dbReference>
<protein>
    <recommendedName>
        <fullName evidence="14">GTPase IMAP family member 8</fullName>
    </recommendedName>
    <alternativeName>
        <fullName evidence="15">Immune-associated nucleotide-binding protein 9</fullName>
    </alternativeName>
</protein>
<dbReference type="GO" id="GO:0005739">
    <property type="term" value="C:mitochondrion"/>
    <property type="evidence" value="ECO:0007669"/>
    <property type="project" value="UniProtKB-SubCell"/>
</dbReference>
<evidence type="ECO:0000256" key="3">
    <source>
        <dbReference type="ARBA" id="ARBA00004514"/>
    </source>
</evidence>
<dbReference type="FunFam" id="3.40.50.300:FF:000536">
    <property type="entry name" value="GTPase IMAP family member 8"/>
    <property type="match status" value="1"/>
</dbReference>
<evidence type="ECO:0000313" key="18">
    <source>
        <dbReference type="Proteomes" id="UP000018467"/>
    </source>
</evidence>
<proteinExistence type="inferred from homology"/>
<keyword evidence="18" id="KW-1185">Reference proteome</keyword>
<evidence type="ECO:0000256" key="13">
    <source>
        <dbReference type="ARBA" id="ARBA00056809"/>
    </source>
</evidence>
<evidence type="ECO:0000256" key="6">
    <source>
        <dbReference type="ARBA" id="ARBA00022490"/>
    </source>
</evidence>
<dbReference type="Ensembl" id="ENSAMXT00000052685.1">
    <property type="protein sequence ID" value="ENSAMXP00000054967.1"/>
    <property type="gene ID" value="ENSAMXG00000035161.1"/>
</dbReference>
<evidence type="ECO:0000256" key="5">
    <source>
        <dbReference type="ARBA" id="ARBA00008535"/>
    </source>
</evidence>
<dbReference type="InterPro" id="IPR006703">
    <property type="entry name" value="G_AIG1"/>
</dbReference>
<evidence type="ECO:0000256" key="7">
    <source>
        <dbReference type="ARBA" id="ARBA00022737"/>
    </source>
</evidence>
<dbReference type="GeneTree" id="ENSGT01140000282522"/>
<evidence type="ECO:0000256" key="11">
    <source>
        <dbReference type="ARBA" id="ARBA00023128"/>
    </source>
</evidence>
<evidence type="ECO:0000256" key="2">
    <source>
        <dbReference type="ARBA" id="ARBA00004240"/>
    </source>
</evidence>
<keyword evidence="11" id="KW-0496">Mitochondrion</keyword>
<reference evidence="18" key="2">
    <citation type="journal article" date="2014" name="Nat. Commun.">
        <title>The cavefish genome reveals candidate genes for eye loss.</title>
        <authorList>
            <person name="McGaugh S.E."/>
            <person name="Gross J.B."/>
            <person name="Aken B."/>
            <person name="Blin M."/>
            <person name="Borowsky R."/>
            <person name="Chalopin D."/>
            <person name="Hinaux H."/>
            <person name="Jeffery W.R."/>
            <person name="Keene A."/>
            <person name="Ma L."/>
            <person name="Minx P."/>
            <person name="Murphy D."/>
            <person name="O'Quin K.E."/>
            <person name="Retaux S."/>
            <person name="Rohner N."/>
            <person name="Searle S.M."/>
            <person name="Stahl B.A."/>
            <person name="Tabin C."/>
            <person name="Volff J.N."/>
            <person name="Yoshizawa M."/>
            <person name="Warren W.C."/>
        </authorList>
    </citation>
    <scope>NUCLEOTIDE SEQUENCE [LARGE SCALE GENOMIC DNA]</scope>
    <source>
        <strain evidence="18">female</strain>
    </source>
</reference>
<dbReference type="GO" id="GO:0005829">
    <property type="term" value="C:cytosol"/>
    <property type="evidence" value="ECO:0007669"/>
    <property type="project" value="UniProtKB-SubCell"/>
</dbReference>
<evidence type="ECO:0000259" key="16">
    <source>
        <dbReference type="PROSITE" id="PS51720"/>
    </source>
</evidence>
<dbReference type="GO" id="GO:0005783">
    <property type="term" value="C:endoplasmic reticulum"/>
    <property type="evidence" value="ECO:0007669"/>
    <property type="project" value="UniProtKB-SubCell"/>
</dbReference>
<name>A0A3B1KJU8_ASTMX</name>
<comment type="similarity">
    <text evidence="5">Belongs to the TRAFAC class TrmE-Era-EngA-EngB-Septin-like GTPase superfamily. AIG1/Toc34/Toc159-like paraseptin GTPase family. IAN subfamily.</text>
</comment>
<feature type="domain" description="AIG1-type G" evidence="16">
    <location>
        <begin position="45"/>
        <end position="246"/>
    </location>
</feature>
<keyword evidence="10" id="KW-0333">Golgi apparatus</keyword>
<evidence type="ECO:0000256" key="14">
    <source>
        <dbReference type="ARBA" id="ARBA00073539"/>
    </source>
</evidence>